<dbReference type="AlphaFoldDB" id="A8PUS2"/>
<dbReference type="InterPro" id="IPR045875">
    <property type="entry name" value="NTF2"/>
</dbReference>
<dbReference type="RefSeq" id="XP_001732166.1">
    <property type="nucleotide sequence ID" value="XM_001732114.1"/>
</dbReference>
<feature type="domain" description="NTF2" evidence="2">
    <location>
        <begin position="22"/>
        <end position="224"/>
    </location>
</feature>
<evidence type="ECO:0000313" key="3">
    <source>
        <dbReference type="EMBL" id="EDP44952.1"/>
    </source>
</evidence>
<dbReference type="Gene3D" id="3.10.450.50">
    <property type="match status" value="1"/>
</dbReference>
<comment type="caution">
    <text evidence="3">The sequence shown here is derived from an EMBL/GenBank/DDBJ whole genome shotgun (WGS) entry which is preliminary data.</text>
</comment>
<dbReference type="PROSITE" id="PS50177">
    <property type="entry name" value="NTF2_DOMAIN"/>
    <property type="match status" value="1"/>
</dbReference>
<dbReference type="VEuPathDB" id="FungiDB:MGL_0759"/>
<dbReference type="GO" id="GO:0006913">
    <property type="term" value="P:nucleocytoplasmic transport"/>
    <property type="evidence" value="ECO:0007669"/>
    <property type="project" value="InterPro"/>
</dbReference>
<reference evidence="3 4" key="1">
    <citation type="journal article" date="2007" name="Proc. Natl. Acad. Sci. U.S.A.">
        <title>Dandruff-associated Malassezia genomes reveal convergent and divergent virulence traits shared with plant and human fungal pathogens.</title>
        <authorList>
            <person name="Xu J."/>
            <person name="Saunders C.W."/>
            <person name="Hu P."/>
            <person name="Grant R.A."/>
            <person name="Boekhout T."/>
            <person name="Kuramae E.E."/>
            <person name="Kronstad J.W."/>
            <person name="Deangelis Y.M."/>
            <person name="Reeder N.L."/>
            <person name="Johnstone K.R."/>
            <person name="Leland M."/>
            <person name="Fieno A.M."/>
            <person name="Begley W.M."/>
            <person name="Sun Y."/>
            <person name="Lacey M.P."/>
            <person name="Chaudhary T."/>
            <person name="Keough T."/>
            <person name="Chu L."/>
            <person name="Sears R."/>
            <person name="Yuan B."/>
            <person name="Dawson T.L.Jr."/>
        </authorList>
    </citation>
    <scope>NUCLEOTIDE SEQUENCE [LARGE SCALE GENOMIC DNA]</scope>
    <source>
        <strain evidence="4">ATCC MYA-4612 / CBS 7966</strain>
    </source>
</reference>
<accession>A8PUS2</accession>
<name>A8PUS2_MALGO</name>
<evidence type="ECO:0000313" key="4">
    <source>
        <dbReference type="Proteomes" id="UP000008837"/>
    </source>
</evidence>
<dbReference type="STRING" id="425265.A8PUS2"/>
<evidence type="ECO:0000259" key="2">
    <source>
        <dbReference type="PROSITE" id="PS50177"/>
    </source>
</evidence>
<gene>
    <name evidence="3" type="ORF">MGL_0759</name>
</gene>
<organism evidence="3 4">
    <name type="scientific">Malassezia globosa (strain ATCC MYA-4612 / CBS 7966)</name>
    <name type="common">Dandruff-associated fungus</name>
    <dbReference type="NCBI Taxonomy" id="425265"/>
    <lineage>
        <taxon>Eukaryota</taxon>
        <taxon>Fungi</taxon>
        <taxon>Dikarya</taxon>
        <taxon>Basidiomycota</taxon>
        <taxon>Ustilaginomycotina</taxon>
        <taxon>Malasseziomycetes</taxon>
        <taxon>Malasseziales</taxon>
        <taxon>Malasseziaceae</taxon>
        <taxon>Malassezia</taxon>
    </lineage>
</organism>
<dbReference type="InterPro" id="IPR032710">
    <property type="entry name" value="NTF2-like_dom_sf"/>
</dbReference>
<feature type="region of interest" description="Disordered" evidence="1">
    <location>
        <begin position="119"/>
        <end position="148"/>
    </location>
</feature>
<dbReference type="SUPFAM" id="SSF54427">
    <property type="entry name" value="NTF2-like"/>
    <property type="match status" value="1"/>
</dbReference>
<dbReference type="PANTHER" id="PTHR12612">
    <property type="entry name" value="NUCLEAR TRANSPORT FACTOR 2"/>
    <property type="match status" value="1"/>
</dbReference>
<dbReference type="KEGG" id="mgl:MGL_0759"/>
<evidence type="ECO:0000256" key="1">
    <source>
        <dbReference type="SAM" id="MobiDB-lite"/>
    </source>
</evidence>
<dbReference type="InParanoid" id="A8PUS2"/>
<dbReference type="InterPro" id="IPR018222">
    <property type="entry name" value="Nuclear_transport_factor_2_euk"/>
</dbReference>
<proteinExistence type="predicted"/>
<dbReference type="OrthoDB" id="25408at2759"/>
<dbReference type="InterPro" id="IPR002075">
    <property type="entry name" value="NTF2_dom"/>
</dbReference>
<dbReference type="Pfam" id="PF02136">
    <property type="entry name" value="NTF2"/>
    <property type="match status" value="1"/>
</dbReference>
<keyword evidence="4" id="KW-1185">Reference proteome</keyword>
<dbReference type="OMA" id="VSHHTPE"/>
<dbReference type="GeneID" id="5856472"/>
<dbReference type="Proteomes" id="UP000008837">
    <property type="component" value="Unassembled WGS sequence"/>
</dbReference>
<dbReference type="EMBL" id="AAYY01000002">
    <property type="protein sequence ID" value="EDP44952.1"/>
    <property type="molecule type" value="Genomic_DNA"/>
</dbReference>
<protein>
    <recommendedName>
        <fullName evidence="2">NTF2 domain-containing protein</fullName>
    </recommendedName>
</protein>
<sequence>MSVGEKKHISAPAWLMEFTANASESFVTAYYAASDSPQRGNLLPSLYLPNSSISWNGNPISGATQYKQWLETHPGSQHEIQSFDCHPLGPFDAYDQNVAPSLMLNVSGTVAHYTPESLATDQSNAPKSATSTGGASGHSSGGASSKRKFNADAPIETYPRVFSQSFVLINGAGTGAEGGVPFVWMPSRSSNGSGKGSKNIANSDKATETRTVAKYFIQADCFRFVG</sequence>